<dbReference type="SMART" id="SM00448">
    <property type="entry name" value="REC"/>
    <property type="match status" value="1"/>
</dbReference>
<dbReference type="CDD" id="cd00156">
    <property type="entry name" value="REC"/>
    <property type="match status" value="1"/>
</dbReference>
<keyword evidence="3 8" id="KW-0597">Phosphoprotein</keyword>
<keyword evidence="6" id="KW-0418">Kinase</keyword>
<evidence type="ECO:0000256" key="3">
    <source>
        <dbReference type="ARBA" id="ARBA00022553"/>
    </source>
</evidence>
<dbReference type="PROSITE" id="PS50110">
    <property type="entry name" value="RESPONSE_REGULATORY"/>
    <property type="match status" value="1"/>
</dbReference>
<keyword evidence="5" id="KW-0547">Nucleotide-binding</keyword>
<name>A0A6N8SMX7_9HYPH</name>
<proteinExistence type="predicted"/>
<accession>A0A6N8SMX7</accession>
<dbReference type="SMART" id="SM00911">
    <property type="entry name" value="HWE_HK"/>
    <property type="match status" value="1"/>
</dbReference>
<dbReference type="Gene3D" id="3.40.50.2300">
    <property type="match status" value="1"/>
</dbReference>
<dbReference type="Pfam" id="PF00072">
    <property type="entry name" value="Response_reg"/>
    <property type="match status" value="1"/>
</dbReference>
<dbReference type="Proteomes" id="UP000435802">
    <property type="component" value="Unassembled WGS sequence"/>
</dbReference>
<dbReference type="InterPro" id="IPR001789">
    <property type="entry name" value="Sig_transdc_resp-reg_receiver"/>
</dbReference>
<dbReference type="GO" id="GO:0004673">
    <property type="term" value="F:protein histidine kinase activity"/>
    <property type="evidence" value="ECO:0007669"/>
    <property type="project" value="UniProtKB-EC"/>
</dbReference>
<dbReference type="GO" id="GO:0005524">
    <property type="term" value="F:ATP binding"/>
    <property type="evidence" value="ECO:0007669"/>
    <property type="project" value="UniProtKB-KW"/>
</dbReference>
<gene>
    <name evidence="10" type="ORF">GR138_28670</name>
</gene>
<keyword evidence="11" id="KW-1185">Reference proteome</keyword>
<dbReference type="InterPro" id="IPR036890">
    <property type="entry name" value="HATPase_C_sf"/>
</dbReference>
<feature type="domain" description="Response regulatory" evidence="9">
    <location>
        <begin position="3"/>
        <end position="119"/>
    </location>
</feature>
<dbReference type="InterPro" id="IPR011102">
    <property type="entry name" value="Sig_transdc_His_kinase_HWE"/>
</dbReference>
<dbReference type="InterPro" id="IPR011006">
    <property type="entry name" value="CheY-like_superfamily"/>
</dbReference>
<dbReference type="OrthoDB" id="341208at2"/>
<dbReference type="GO" id="GO:0000160">
    <property type="term" value="P:phosphorelay signal transduction system"/>
    <property type="evidence" value="ECO:0007669"/>
    <property type="project" value="InterPro"/>
</dbReference>
<evidence type="ECO:0000256" key="5">
    <source>
        <dbReference type="ARBA" id="ARBA00022741"/>
    </source>
</evidence>
<dbReference type="EMBL" id="WUMK01000017">
    <property type="protein sequence ID" value="MXN49178.1"/>
    <property type="molecule type" value="Genomic_DNA"/>
</dbReference>
<evidence type="ECO:0000256" key="8">
    <source>
        <dbReference type="PROSITE-ProRule" id="PRU00169"/>
    </source>
</evidence>
<sequence length="337" mass="37351">MLRILLLEDSTIDAELIEAQLENLQETFEVNRVATRAAYQAALAQHTFEIILSDFSLPDFDGMAALDLAVASAPDAPFIFVSGVLGEDAAIEAFRKGATDYVLKQRLARLPAAVTRAVNEARERAERRRIEQQKDLLVRELSHRVKNNLAVVLSLIRRTGRGCRSVAEFEEKLIARVSALADAHELLFEGNWDETELLSVFQRAVRPHNKDLSRFDIGRHDLVRLDPRTALSIGMVFNELVTNASKYGALANEQGRVSIAWVVNKTGPGRSVRINWTERGGPVVKAPDDEGFGTRLIKANIEYELGGQASLHYLPDGFRAEIDLPIAESEALRAVSA</sequence>
<dbReference type="Gene3D" id="3.30.450.20">
    <property type="entry name" value="PAS domain"/>
    <property type="match status" value="1"/>
</dbReference>
<comment type="caution">
    <text evidence="10">The sequence shown here is derived from an EMBL/GenBank/DDBJ whole genome shotgun (WGS) entry which is preliminary data.</text>
</comment>
<dbReference type="SUPFAM" id="SSF52172">
    <property type="entry name" value="CheY-like"/>
    <property type="match status" value="1"/>
</dbReference>
<evidence type="ECO:0000313" key="10">
    <source>
        <dbReference type="EMBL" id="MXN49178.1"/>
    </source>
</evidence>
<feature type="modified residue" description="4-aspartylphosphate" evidence="8">
    <location>
        <position position="54"/>
    </location>
</feature>
<dbReference type="EC" id="2.7.13.3" evidence="2"/>
<evidence type="ECO:0000256" key="2">
    <source>
        <dbReference type="ARBA" id="ARBA00012438"/>
    </source>
</evidence>
<dbReference type="Pfam" id="PF07536">
    <property type="entry name" value="HWE_HK"/>
    <property type="match status" value="1"/>
</dbReference>
<dbReference type="PANTHER" id="PTHR41523">
    <property type="entry name" value="TWO-COMPONENT SYSTEM SENSOR PROTEIN"/>
    <property type="match status" value="1"/>
</dbReference>
<dbReference type="AlphaFoldDB" id="A0A6N8SMX7"/>
<evidence type="ECO:0000313" key="11">
    <source>
        <dbReference type="Proteomes" id="UP000435802"/>
    </source>
</evidence>
<keyword evidence="4" id="KW-0808">Transferase</keyword>
<evidence type="ECO:0000259" key="9">
    <source>
        <dbReference type="PROSITE" id="PS50110"/>
    </source>
</evidence>
<dbReference type="PANTHER" id="PTHR41523:SF8">
    <property type="entry name" value="ETHYLENE RESPONSE SENSOR PROTEIN"/>
    <property type="match status" value="1"/>
</dbReference>
<evidence type="ECO:0000256" key="1">
    <source>
        <dbReference type="ARBA" id="ARBA00000085"/>
    </source>
</evidence>
<organism evidence="10 11">
    <name type="scientific">Shinella kummerowiae</name>
    <dbReference type="NCBI Taxonomy" id="417745"/>
    <lineage>
        <taxon>Bacteria</taxon>
        <taxon>Pseudomonadati</taxon>
        <taxon>Pseudomonadota</taxon>
        <taxon>Alphaproteobacteria</taxon>
        <taxon>Hyphomicrobiales</taxon>
        <taxon>Rhizobiaceae</taxon>
        <taxon>Shinella</taxon>
    </lineage>
</organism>
<evidence type="ECO:0000256" key="7">
    <source>
        <dbReference type="ARBA" id="ARBA00022840"/>
    </source>
</evidence>
<dbReference type="SUPFAM" id="SSF55874">
    <property type="entry name" value="ATPase domain of HSP90 chaperone/DNA topoisomerase II/histidine kinase"/>
    <property type="match status" value="1"/>
</dbReference>
<protein>
    <recommendedName>
        <fullName evidence="2">histidine kinase</fullName>
        <ecNumber evidence="2">2.7.13.3</ecNumber>
    </recommendedName>
</protein>
<comment type="catalytic activity">
    <reaction evidence="1">
        <text>ATP + protein L-histidine = ADP + protein N-phospho-L-histidine.</text>
        <dbReference type="EC" id="2.7.13.3"/>
    </reaction>
</comment>
<evidence type="ECO:0000256" key="4">
    <source>
        <dbReference type="ARBA" id="ARBA00022679"/>
    </source>
</evidence>
<keyword evidence="7" id="KW-0067">ATP-binding</keyword>
<reference evidence="10 11" key="1">
    <citation type="submission" date="2019-12" db="EMBL/GenBank/DDBJ databases">
        <title>Shinella kummerowiae sp. nov., a symbiotic bacterium isolated from root nodules of the herbal legume Kummerowia stipulacea.</title>
        <authorList>
            <person name="Gao J."/>
        </authorList>
    </citation>
    <scope>NUCLEOTIDE SEQUENCE [LARGE SCALE GENOMIC DNA]</scope>
    <source>
        <strain evidence="10 11">CCBAU 25048</strain>
    </source>
</reference>
<dbReference type="Gene3D" id="3.30.565.10">
    <property type="entry name" value="Histidine kinase-like ATPase, C-terminal domain"/>
    <property type="match status" value="1"/>
</dbReference>
<evidence type="ECO:0000256" key="6">
    <source>
        <dbReference type="ARBA" id="ARBA00022777"/>
    </source>
</evidence>